<keyword evidence="5 7" id="KW-0472">Membrane</keyword>
<keyword evidence="3 7" id="KW-0812">Transmembrane</keyword>
<dbReference type="PANTHER" id="PTHR21716:SF62">
    <property type="entry name" value="TRANSPORT PROTEIN YDBI-RELATED"/>
    <property type="match status" value="1"/>
</dbReference>
<evidence type="ECO:0000256" key="2">
    <source>
        <dbReference type="ARBA" id="ARBA00009773"/>
    </source>
</evidence>
<name>C4XIK8_SOLM1</name>
<feature type="compositionally biased region" description="Basic and acidic residues" evidence="6">
    <location>
        <begin position="1"/>
        <end position="11"/>
    </location>
</feature>
<evidence type="ECO:0000256" key="4">
    <source>
        <dbReference type="ARBA" id="ARBA00022989"/>
    </source>
</evidence>
<protein>
    <submittedName>
        <fullName evidence="8">Hypothetical membrane protein</fullName>
    </submittedName>
</protein>
<dbReference type="EMBL" id="AP010904">
    <property type="protein sequence ID" value="BAH76583.1"/>
    <property type="molecule type" value="Genomic_DNA"/>
</dbReference>
<feature type="transmembrane region" description="Helical" evidence="7">
    <location>
        <begin position="74"/>
        <end position="107"/>
    </location>
</feature>
<dbReference type="GO" id="GO:0016020">
    <property type="term" value="C:membrane"/>
    <property type="evidence" value="ECO:0007669"/>
    <property type="project" value="UniProtKB-SubCell"/>
</dbReference>
<dbReference type="KEGG" id="dma:DMR_30920"/>
<organism evidence="8 9">
    <name type="scientific">Solidesulfovibrio magneticus (strain ATCC 700980 / DSM 13731 / RS-1)</name>
    <name type="common">Desulfovibrio magneticus</name>
    <dbReference type="NCBI Taxonomy" id="573370"/>
    <lineage>
        <taxon>Bacteria</taxon>
        <taxon>Pseudomonadati</taxon>
        <taxon>Thermodesulfobacteriota</taxon>
        <taxon>Desulfovibrionia</taxon>
        <taxon>Desulfovibrionales</taxon>
        <taxon>Desulfovibrionaceae</taxon>
        <taxon>Solidesulfovibrio</taxon>
    </lineage>
</organism>
<dbReference type="Proteomes" id="UP000009071">
    <property type="component" value="Chromosome"/>
</dbReference>
<keyword evidence="4 7" id="KW-1133">Transmembrane helix</keyword>
<feature type="transmembrane region" description="Helical" evidence="7">
    <location>
        <begin position="383"/>
        <end position="401"/>
    </location>
</feature>
<feature type="transmembrane region" description="Helical" evidence="7">
    <location>
        <begin position="276"/>
        <end position="293"/>
    </location>
</feature>
<dbReference type="InterPro" id="IPR002549">
    <property type="entry name" value="AI-2E-like"/>
</dbReference>
<dbReference type="eggNOG" id="COG0628">
    <property type="taxonomic scope" value="Bacteria"/>
</dbReference>
<feature type="transmembrane region" description="Helical" evidence="7">
    <location>
        <begin position="324"/>
        <end position="346"/>
    </location>
</feature>
<reference evidence="8 9" key="1">
    <citation type="journal article" date="2009" name="Genome Res.">
        <title>Whole genome sequence of Desulfovibrio magneticus strain RS-1 revealed common gene clusters in magnetotactic bacteria.</title>
        <authorList>
            <person name="Nakazawa H."/>
            <person name="Arakaki A."/>
            <person name="Narita-Yamada S."/>
            <person name="Yashiro I."/>
            <person name="Jinno K."/>
            <person name="Aoki N."/>
            <person name="Tsuruyama A."/>
            <person name="Okamura Y."/>
            <person name="Tanikawa S."/>
            <person name="Fujita N."/>
            <person name="Takeyama H."/>
            <person name="Matsunaga T."/>
        </authorList>
    </citation>
    <scope>NUCLEOTIDE SEQUENCE [LARGE SCALE GENOMIC DNA]</scope>
    <source>
        <strain evidence="9">ATCC 700980 / DSM 13731 / RS-1</strain>
    </source>
</reference>
<feature type="transmembrane region" description="Helical" evidence="7">
    <location>
        <begin position="358"/>
        <end position="377"/>
    </location>
</feature>
<dbReference type="STRING" id="573370.DMR_30920"/>
<evidence type="ECO:0000313" key="8">
    <source>
        <dbReference type="EMBL" id="BAH76583.1"/>
    </source>
</evidence>
<comment type="similarity">
    <text evidence="2">Belongs to the autoinducer-2 exporter (AI-2E) (TC 2.A.86) family.</text>
</comment>
<comment type="subcellular location">
    <subcellularLocation>
        <location evidence="1">Membrane</location>
        <topology evidence="1">Multi-pass membrane protein</topology>
    </subcellularLocation>
</comment>
<evidence type="ECO:0000256" key="6">
    <source>
        <dbReference type="SAM" id="MobiDB-lite"/>
    </source>
</evidence>
<evidence type="ECO:0000256" key="7">
    <source>
        <dbReference type="SAM" id="Phobius"/>
    </source>
</evidence>
<evidence type="ECO:0000256" key="3">
    <source>
        <dbReference type="ARBA" id="ARBA00022692"/>
    </source>
</evidence>
<dbReference type="HOGENOM" id="CLU_053149_0_0_7"/>
<evidence type="ECO:0000256" key="5">
    <source>
        <dbReference type="ARBA" id="ARBA00023136"/>
    </source>
</evidence>
<accession>C4XIK8</accession>
<evidence type="ECO:0000256" key="1">
    <source>
        <dbReference type="ARBA" id="ARBA00004141"/>
    </source>
</evidence>
<sequence length="428" mass="47214">MRSFCSEDRVPGKKGTRGHTQDRSDRQDAWGVRGVTPLPCRRRPPAIVAGFRLCYRDEPMAFDIAQLLRTNKTLAIWAAFFGLVWLTSYYGLFGLVFTTYILCFLFSGPIEQLAARTRWPRSLWTTAIYLIFLAVVLTIISSVVPKIGTESAAFLKKLPDTLETLRKHLDQWAWLAPDMAAPISKVKDYLALEALVGVKAETLFALAVNSLNQVTTYVSTFLLGTLFSFLIMLDFPKLRAKTISLRDSRLRDIYDVTARSVVRFAIVVGMGFRAQMMIAGVNTVLTALGMYLLGIQPVGLLSTVVFFCGLIPVLGTFISSAPIVLVAVNTVGPSHALWAIVMIIVVHTIETYILNPRIVAAMFKISPLVTLIILYVGHKLFGLWGMVLGVPVSVFIFRYVILGQDLETGKAAPCPPCSTEAVKEGGRG</sequence>
<dbReference type="PANTHER" id="PTHR21716">
    <property type="entry name" value="TRANSMEMBRANE PROTEIN"/>
    <property type="match status" value="1"/>
</dbReference>
<dbReference type="Pfam" id="PF01594">
    <property type="entry name" value="AI-2E_transport"/>
    <property type="match status" value="1"/>
</dbReference>
<feature type="transmembrane region" description="Helical" evidence="7">
    <location>
        <begin position="214"/>
        <end position="233"/>
    </location>
</feature>
<feature type="transmembrane region" description="Helical" evidence="7">
    <location>
        <begin position="300"/>
        <end position="318"/>
    </location>
</feature>
<dbReference type="AlphaFoldDB" id="C4XIK8"/>
<keyword evidence="9" id="KW-1185">Reference proteome</keyword>
<proteinExistence type="inferred from homology"/>
<gene>
    <name evidence="8" type="ordered locus">DMR_30920</name>
</gene>
<feature type="transmembrane region" description="Helical" evidence="7">
    <location>
        <begin position="127"/>
        <end position="148"/>
    </location>
</feature>
<feature type="region of interest" description="Disordered" evidence="6">
    <location>
        <begin position="1"/>
        <end position="26"/>
    </location>
</feature>
<evidence type="ECO:0000313" key="9">
    <source>
        <dbReference type="Proteomes" id="UP000009071"/>
    </source>
</evidence>
<dbReference type="GO" id="GO:0055085">
    <property type="term" value="P:transmembrane transport"/>
    <property type="evidence" value="ECO:0007669"/>
    <property type="project" value="TreeGrafter"/>
</dbReference>